<dbReference type="CDD" id="cd17535">
    <property type="entry name" value="REC_NarL-like"/>
    <property type="match status" value="1"/>
</dbReference>
<evidence type="ECO:0000313" key="6">
    <source>
        <dbReference type="EMBL" id="MBZ6078102.1"/>
    </source>
</evidence>
<dbReference type="InterPro" id="IPR011006">
    <property type="entry name" value="CheY-like_superfamily"/>
</dbReference>
<dbReference type="PRINTS" id="PR00038">
    <property type="entry name" value="HTHLUXR"/>
</dbReference>
<proteinExistence type="predicted"/>
<protein>
    <submittedName>
        <fullName evidence="6">Response regulator transcription factor</fullName>
    </submittedName>
</protein>
<comment type="caution">
    <text evidence="3">Lacks conserved residue(s) required for the propagation of feature annotation.</text>
</comment>
<dbReference type="PANTHER" id="PTHR45566">
    <property type="entry name" value="HTH-TYPE TRANSCRIPTIONAL REGULATOR YHJB-RELATED"/>
    <property type="match status" value="1"/>
</dbReference>
<feature type="domain" description="Response regulatory" evidence="5">
    <location>
        <begin position="17"/>
        <end position="135"/>
    </location>
</feature>
<evidence type="ECO:0000313" key="7">
    <source>
        <dbReference type="Proteomes" id="UP000704176"/>
    </source>
</evidence>
<evidence type="ECO:0000256" key="3">
    <source>
        <dbReference type="PROSITE-ProRule" id="PRU00169"/>
    </source>
</evidence>
<dbReference type="Gene3D" id="1.10.10.10">
    <property type="entry name" value="Winged helix-like DNA-binding domain superfamily/Winged helix DNA-binding domain"/>
    <property type="match status" value="1"/>
</dbReference>
<dbReference type="SUPFAM" id="SSF46894">
    <property type="entry name" value="C-terminal effector domain of the bipartite response regulators"/>
    <property type="match status" value="1"/>
</dbReference>
<dbReference type="InterPro" id="IPR000792">
    <property type="entry name" value="Tscrpt_reg_LuxR_C"/>
</dbReference>
<dbReference type="InterPro" id="IPR001789">
    <property type="entry name" value="Sig_transdc_resp-reg_receiver"/>
</dbReference>
<evidence type="ECO:0000256" key="2">
    <source>
        <dbReference type="ARBA" id="ARBA00023125"/>
    </source>
</evidence>
<dbReference type="InterPro" id="IPR016032">
    <property type="entry name" value="Sig_transdc_resp-reg_C-effctor"/>
</dbReference>
<reference evidence="6 7" key="1">
    <citation type="submission" date="2021-09" db="EMBL/GenBank/DDBJ databases">
        <title>The complete genome sequence of a new microorganism.</title>
        <authorList>
            <person name="Zi Z."/>
        </authorList>
    </citation>
    <scope>NUCLEOTIDE SEQUENCE [LARGE SCALE GENOMIC DNA]</scope>
    <source>
        <strain evidence="6 7">WGZ8</strain>
    </source>
</reference>
<feature type="domain" description="HTH luxR-type" evidence="4">
    <location>
        <begin position="192"/>
        <end position="237"/>
    </location>
</feature>
<organism evidence="6 7">
    <name type="scientific">Microvirga puerhi</name>
    <dbReference type="NCBI Taxonomy" id="2876078"/>
    <lineage>
        <taxon>Bacteria</taxon>
        <taxon>Pseudomonadati</taxon>
        <taxon>Pseudomonadota</taxon>
        <taxon>Alphaproteobacteria</taxon>
        <taxon>Hyphomicrobiales</taxon>
        <taxon>Methylobacteriaceae</taxon>
        <taxon>Microvirga</taxon>
    </lineage>
</organism>
<evidence type="ECO:0000256" key="1">
    <source>
        <dbReference type="ARBA" id="ARBA00022553"/>
    </source>
</evidence>
<evidence type="ECO:0000259" key="4">
    <source>
        <dbReference type="PROSITE" id="PS50043"/>
    </source>
</evidence>
<dbReference type="Proteomes" id="UP000704176">
    <property type="component" value="Unassembled WGS sequence"/>
</dbReference>
<keyword evidence="2" id="KW-0238">DNA-binding</keyword>
<dbReference type="PANTHER" id="PTHR45566:SF1">
    <property type="entry name" value="HTH-TYPE TRANSCRIPTIONAL REGULATOR YHJB-RELATED"/>
    <property type="match status" value="1"/>
</dbReference>
<dbReference type="PROSITE" id="PS50110">
    <property type="entry name" value="RESPONSE_REGULATORY"/>
    <property type="match status" value="1"/>
</dbReference>
<keyword evidence="1" id="KW-0597">Phosphoprotein</keyword>
<gene>
    <name evidence="6" type="ORF">K9B37_17700</name>
</gene>
<dbReference type="InterPro" id="IPR051015">
    <property type="entry name" value="EvgA-like"/>
</dbReference>
<comment type="caution">
    <text evidence="6">The sequence shown here is derived from an EMBL/GenBank/DDBJ whole genome shotgun (WGS) entry which is preliminary data.</text>
</comment>
<dbReference type="PROSITE" id="PS50043">
    <property type="entry name" value="HTH_LUXR_2"/>
    <property type="match status" value="1"/>
</dbReference>
<dbReference type="RefSeq" id="WP_224314856.1">
    <property type="nucleotide sequence ID" value="NZ_JAIRBM010000015.1"/>
</dbReference>
<dbReference type="SMART" id="SM00421">
    <property type="entry name" value="HTH_LUXR"/>
    <property type="match status" value="1"/>
</dbReference>
<name>A0ABS7VT41_9HYPH</name>
<dbReference type="InterPro" id="IPR058245">
    <property type="entry name" value="NreC/VraR/RcsB-like_REC"/>
</dbReference>
<dbReference type="InterPro" id="IPR036388">
    <property type="entry name" value="WH-like_DNA-bd_sf"/>
</dbReference>
<dbReference type="Pfam" id="PF00196">
    <property type="entry name" value="GerE"/>
    <property type="match status" value="1"/>
</dbReference>
<keyword evidence="7" id="KW-1185">Reference proteome</keyword>
<accession>A0ABS7VT41</accession>
<evidence type="ECO:0000259" key="5">
    <source>
        <dbReference type="PROSITE" id="PS50110"/>
    </source>
</evidence>
<sequence length="237" mass="25736">MLSSTNNSYRSGSDRTGIVLIDGAPFWQRCLADALSAAFPVTVILEISNIEELYRSDDLSVALVLLKVQSRHDTELDLSTAIRVILKHIPSVPVIVVSACDDESIVREAMMAGAQGVVPYTASLSVAIAALRLVMAGGTCFPCYVNGTNHLPDGTWEQIHDTSVGRSSLSLSSEQALGLSHVSPMQLPCTRTVEPHTRFTAREAEVLAALQHGHPNKWIAHRLSLSENTVKFYVNRS</sequence>
<dbReference type="SUPFAM" id="SSF52172">
    <property type="entry name" value="CheY-like"/>
    <property type="match status" value="1"/>
</dbReference>
<dbReference type="Gene3D" id="3.40.50.2300">
    <property type="match status" value="1"/>
</dbReference>
<dbReference type="EMBL" id="JAIRBM010000015">
    <property type="protein sequence ID" value="MBZ6078102.1"/>
    <property type="molecule type" value="Genomic_DNA"/>
</dbReference>